<name>A0A516SDD1_9NEIS</name>
<dbReference type="GO" id="GO:0008236">
    <property type="term" value="F:serine-type peptidase activity"/>
    <property type="evidence" value="ECO:0007669"/>
    <property type="project" value="InterPro"/>
</dbReference>
<dbReference type="OrthoDB" id="6397760at2"/>
<dbReference type="Pfam" id="PF03572">
    <property type="entry name" value="Peptidase_S41"/>
    <property type="match status" value="1"/>
</dbReference>
<dbReference type="CDD" id="cd07563">
    <property type="entry name" value="Peptidase_S41_IRBP"/>
    <property type="match status" value="1"/>
</dbReference>
<dbReference type="SUPFAM" id="SSF52096">
    <property type="entry name" value="ClpP/crotonase"/>
    <property type="match status" value="1"/>
</dbReference>
<dbReference type="Pfam" id="PF11918">
    <property type="entry name" value="Peptidase_S41_N"/>
    <property type="match status" value="1"/>
</dbReference>
<dbReference type="EMBL" id="CP041730">
    <property type="protein sequence ID" value="QDQ26167.1"/>
    <property type="molecule type" value="Genomic_DNA"/>
</dbReference>
<accession>A0A516SDD1</accession>
<evidence type="ECO:0000313" key="4">
    <source>
        <dbReference type="Proteomes" id="UP000317550"/>
    </source>
</evidence>
<keyword evidence="4" id="KW-1185">Reference proteome</keyword>
<protein>
    <submittedName>
        <fullName evidence="3">S41 family peptidase</fullName>
    </submittedName>
</protein>
<dbReference type="PANTHER" id="PTHR11261:SF3">
    <property type="entry name" value="RETINOL-BINDING PROTEIN 3"/>
    <property type="match status" value="1"/>
</dbReference>
<dbReference type="SMART" id="SM00245">
    <property type="entry name" value="TSPc"/>
    <property type="match status" value="1"/>
</dbReference>
<dbReference type="InterPro" id="IPR029045">
    <property type="entry name" value="ClpP/crotonase-like_dom_sf"/>
</dbReference>
<dbReference type="KEGG" id="cari:FNU76_07240"/>
<organism evidence="3 4">
    <name type="scientific">Chitinimonas arctica</name>
    <dbReference type="NCBI Taxonomy" id="2594795"/>
    <lineage>
        <taxon>Bacteria</taxon>
        <taxon>Pseudomonadati</taxon>
        <taxon>Pseudomonadota</taxon>
        <taxon>Betaproteobacteria</taxon>
        <taxon>Neisseriales</taxon>
        <taxon>Chitinibacteraceae</taxon>
        <taxon>Chitinimonas</taxon>
    </lineage>
</organism>
<dbReference type="RefSeq" id="WP_144277566.1">
    <property type="nucleotide sequence ID" value="NZ_CP041730.1"/>
</dbReference>
<gene>
    <name evidence="3" type="ORF">FNU76_07240</name>
</gene>
<dbReference type="Gene3D" id="3.90.226.10">
    <property type="entry name" value="2-enoyl-CoA Hydratase, Chain A, domain 1"/>
    <property type="match status" value="1"/>
</dbReference>
<proteinExistence type="predicted"/>
<dbReference type="Proteomes" id="UP000317550">
    <property type="component" value="Chromosome"/>
</dbReference>
<keyword evidence="1" id="KW-0732">Signal</keyword>
<feature type="chain" id="PRO_5028020838" evidence="1">
    <location>
        <begin position="25"/>
        <end position="356"/>
    </location>
</feature>
<dbReference type="Gene3D" id="3.30.750.44">
    <property type="match status" value="1"/>
</dbReference>
<sequence length="356" mass="38209">MTPLSLSRKALLSGVAASSLLAVAAPDDMTIDAATRAEVIGNTSKFIGADYIYPELAEKMAADLRARQQRGEYDKLGSAKAFANKLTDDLRAVSQDKHLRVRFRTEPIAQDQVTATESAEELARYAVEAKANNFGFRQVKLLDGNVGYLRLDAFDEPALAGPTATAAITFLANTDALIIDLRNNGGGSPEMVQLLTSYLLGTTPVHLNDLYYRPQNATTQYWSHAYVPGPRLTNTPVFVLTAKRTFSAAEEFSYNLQSLKRATLVGETTGGGAHPGDMYRVHSHFQVFVANGKAINPITKTNWEGKGVVPEVPVAAADALLSAHKLALEGIISRSRDDAGREAAKSALASLTGGAK</sequence>
<dbReference type="GO" id="GO:0006508">
    <property type="term" value="P:proteolysis"/>
    <property type="evidence" value="ECO:0007669"/>
    <property type="project" value="InterPro"/>
</dbReference>
<reference evidence="4" key="1">
    <citation type="submission" date="2019-07" db="EMBL/GenBank/DDBJ databases">
        <title>Chitinimonas sp. nov., isolated from Ny-Alesund, arctica soil.</title>
        <authorList>
            <person name="Xu Q."/>
            <person name="Peng F."/>
        </authorList>
    </citation>
    <scope>NUCLEOTIDE SEQUENCE [LARGE SCALE GENOMIC DNA]</scope>
    <source>
        <strain evidence="4">R3-44</strain>
    </source>
</reference>
<dbReference type="InterPro" id="IPR005151">
    <property type="entry name" value="Tail-specific_protease"/>
</dbReference>
<evidence type="ECO:0000256" key="1">
    <source>
        <dbReference type="SAM" id="SignalP"/>
    </source>
</evidence>
<evidence type="ECO:0000313" key="3">
    <source>
        <dbReference type="EMBL" id="QDQ26167.1"/>
    </source>
</evidence>
<dbReference type="AlphaFoldDB" id="A0A516SDD1"/>
<feature type="signal peptide" evidence="1">
    <location>
        <begin position="1"/>
        <end position="24"/>
    </location>
</feature>
<evidence type="ECO:0000259" key="2">
    <source>
        <dbReference type="SMART" id="SM00245"/>
    </source>
</evidence>
<feature type="domain" description="Tail specific protease" evidence="2">
    <location>
        <begin position="101"/>
        <end position="315"/>
    </location>
</feature>
<dbReference type="PANTHER" id="PTHR11261">
    <property type="entry name" value="INTERPHOTORECEPTOR RETINOID-BINDING PROTEIN"/>
    <property type="match status" value="1"/>
</dbReference>